<dbReference type="EMBL" id="BATB01000028">
    <property type="protein sequence ID" value="GAD56090.1"/>
    <property type="molecule type" value="Genomic_DNA"/>
</dbReference>
<dbReference type="Proteomes" id="UP000016566">
    <property type="component" value="Unassembled WGS sequence"/>
</dbReference>
<keyword evidence="3" id="KW-1185">Reference proteome</keyword>
<dbReference type="RefSeq" id="WP_021694191.1">
    <property type="nucleotide sequence ID" value="NZ_BATB01000028.1"/>
</dbReference>
<reference evidence="2" key="1">
    <citation type="journal article" date="2013" name="Genome Announc.">
        <title>Draft Genome Sequence of Loktanella cinnabarina LL-001T, Isolated from Deep-Sea Floor Sediment.</title>
        <authorList>
            <person name="Nishi S."/>
            <person name="Tsubouchi T."/>
            <person name="Takaki Y."/>
            <person name="Koyanagi R."/>
            <person name="Satoh N."/>
            <person name="Maruyama T."/>
            <person name="Hatada Y."/>
        </authorList>
    </citation>
    <scope>NUCLEOTIDE SEQUENCE [LARGE SCALE GENOMIC DNA]</scope>
    <source>
        <strain evidence="2">LL-001</strain>
    </source>
</reference>
<sequence>MLHAAHKALSITTVELLGDADQLICIVTRGGDETLTCGASIHAVGRAGAEIEVICLTQTAPAPQADPRQEETAQAVLPWSNITATP</sequence>
<feature type="region of interest" description="Disordered" evidence="1">
    <location>
        <begin position="61"/>
        <end position="86"/>
    </location>
</feature>
<accession>U2Z3X6</accession>
<organism evidence="2 3">
    <name type="scientific">Limimaricola cinnabarinus LL-001</name>
    <dbReference type="NCBI Taxonomy" id="1337093"/>
    <lineage>
        <taxon>Bacteria</taxon>
        <taxon>Pseudomonadati</taxon>
        <taxon>Pseudomonadota</taxon>
        <taxon>Alphaproteobacteria</taxon>
        <taxon>Rhodobacterales</taxon>
        <taxon>Paracoccaceae</taxon>
        <taxon>Limimaricola</taxon>
    </lineage>
</organism>
<gene>
    <name evidence="2" type="ORF">MBELCI_2142</name>
</gene>
<dbReference type="AlphaFoldDB" id="U2Z3X6"/>
<comment type="caution">
    <text evidence="2">The sequence shown here is derived from an EMBL/GenBank/DDBJ whole genome shotgun (WGS) entry which is preliminary data.</text>
</comment>
<evidence type="ECO:0000313" key="2">
    <source>
        <dbReference type="EMBL" id="GAD56090.1"/>
    </source>
</evidence>
<protein>
    <submittedName>
        <fullName evidence="2">Uncharacterized protein</fullName>
    </submittedName>
</protein>
<proteinExistence type="predicted"/>
<evidence type="ECO:0000256" key="1">
    <source>
        <dbReference type="SAM" id="MobiDB-lite"/>
    </source>
</evidence>
<name>U2Z3X6_9RHOB</name>
<evidence type="ECO:0000313" key="3">
    <source>
        <dbReference type="Proteomes" id="UP000016566"/>
    </source>
</evidence>